<feature type="repeat" description="TPR" evidence="8">
    <location>
        <begin position="8"/>
        <end position="41"/>
    </location>
</feature>
<proteinExistence type="inferred from homology"/>
<dbReference type="Pfam" id="PF13432">
    <property type="entry name" value="TPR_16"/>
    <property type="match status" value="3"/>
</dbReference>
<evidence type="ECO:0000256" key="7">
    <source>
        <dbReference type="ARBA" id="ARBA00022803"/>
    </source>
</evidence>
<comment type="caution">
    <text evidence="10">The sequence shown here is derived from an EMBL/GenBank/DDBJ whole genome shotgun (WGS) entry which is preliminary data.</text>
</comment>
<dbReference type="PROSITE" id="PS50293">
    <property type="entry name" value="TPR_REGION"/>
    <property type="match status" value="3"/>
</dbReference>
<dbReference type="Pfam" id="PF13844">
    <property type="entry name" value="Glyco_transf_41"/>
    <property type="match status" value="1"/>
</dbReference>
<dbReference type="EC" id="2.4.1.255" evidence="3"/>
<evidence type="ECO:0000256" key="5">
    <source>
        <dbReference type="ARBA" id="ARBA00022679"/>
    </source>
</evidence>
<evidence type="ECO:0000256" key="6">
    <source>
        <dbReference type="ARBA" id="ARBA00022737"/>
    </source>
</evidence>
<feature type="repeat" description="TPR" evidence="8">
    <location>
        <begin position="246"/>
        <end position="279"/>
    </location>
</feature>
<keyword evidence="11" id="KW-1185">Reference proteome</keyword>
<evidence type="ECO:0000313" key="11">
    <source>
        <dbReference type="Proteomes" id="UP001499951"/>
    </source>
</evidence>
<feature type="repeat" description="TPR" evidence="8">
    <location>
        <begin position="76"/>
        <end position="109"/>
    </location>
</feature>
<feature type="repeat" description="TPR" evidence="8">
    <location>
        <begin position="178"/>
        <end position="211"/>
    </location>
</feature>
<feature type="repeat" description="TPR" evidence="8">
    <location>
        <begin position="110"/>
        <end position="143"/>
    </location>
</feature>
<evidence type="ECO:0000256" key="8">
    <source>
        <dbReference type="PROSITE-ProRule" id="PRU00339"/>
    </source>
</evidence>
<evidence type="ECO:0000256" key="4">
    <source>
        <dbReference type="ARBA" id="ARBA00022676"/>
    </source>
</evidence>
<dbReference type="InterPro" id="IPR029489">
    <property type="entry name" value="OGT/SEC/SPY_C"/>
</dbReference>
<dbReference type="RefSeq" id="WP_166933317.1">
    <property type="nucleotide sequence ID" value="NZ_BAAADD010000003.1"/>
</dbReference>
<dbReference type="Gene3D" id="1.25.40.10">
    <property type="entry name" value="Tetratricopeptide repeat domain"/>
    <property type="match status" value="5"/>
</dbReference>
<keyword evidence="7 8" id="KW-0802">TPR repeat</keyword>
<dbReference type="InterPro" id="IPR011990">
    <property type="entry name" value="TPR-like_helical_dom_sf"/>
</dbReference>
<evidence type="ECO:0000256" key="2">
    <source>
        <dbReference type="ARBA" id="ARBA00005386"/>
    </source>
</evidence>
<dbReference type="Pfam" id="PF14559">
    <property type="entry name" value="TPR_19"/>
    <property type="match status" value="1"/>
</dbReference>
<dbReference type="PANTHER" id="PTHR44835:SF1">
    <property type="entry name" value="PROTEIN O-GLCNAC TRANSFERASE"/>
    <property type="match status" value="1"/>
</dbReference>
<name>A0ABP3PES4_9PROT</name>
<evidence type="ECO:0000259" key="9">
    <source>
        <dbReference type="Pfam" id="PF13844"/>
    </source>
</evidence>
<evidence type="ECO:0000313" key="10">
    <source>
        <dbReference type="EMBL" id="GAA0566113.1"/>
    </source>
</evidence>
<evidence type="ECO:0000256" key="3">
    <source>
        <dbReference type="ARBA" id="ARBA00011970"/>
    </source>
</evidence>
<keyword evidence="4" id="KW-0328">Glycosyltransferase</keyword>
<dbReference type="SMART" id="SM00028">
    <property type="entry name" value="TPR"/>
    <property type="match status" value="8"/>
</dbReference>
<feature type="repeat" description="TPR" evidence="8">
    <location>
        <begin position="144"/>
        <end position="177"/>
    </location>
</feature>
<dbReference type="Gene3D" id="3.40.50.2000">
    <property type="entry name" value="Glycogen Phosphorylase B"/>
    <property type="match status" value="1"/>
</dbReference>
<comment type="similarity">
    <text evidence="2">Belongs to the glycosyltransferase 41 family. O-GlcNAc transferase subfamily.</text>
</comment>
<dbReference type="SUPFAM" id="SSF48452">
    <property type="entry name" value="TPR-like"/>
    <property type="match status" value="2"/>
</dbReference>
<gene>
    <name evidence="10" type="ORF">GCM10008942_13160</name>
</gene>
<sequence>MEQPPKRLQDMFALALRHHQAGRLNDAEQLYRNILALDPRHADALHLLGVAALQRGQFDAAVDWIGKAIGQNDKVPSFHNNLGNALKEQGKLDAAAASYRRALALKPDHVDAHYHLGLVLQAANSLDEAAASFRQALKLKPNHHQALFCLGNVLMAEGLPDEAMAAYRQVLAANPNFAEVHNNIGSLFRLQGKLEEAAASYRRALAIKPAFAEAHGNLALVLIGTEQLDEAAAACREALRAKPDYAEAHKTLGMILMEQGHAKEAAESFRRALAIQPDFAEAKLGETIAAIPVFAEDVRQSTGAAEDFAEALTALETWSRANPGKLGKAIGTMQPFYLAYRPSDTGALLSRYGDLASAAAAEYWHPEMPCAVRRDKIRLGIVSGQVRRHHPVWEVILRGIVAQLDRQRFEIFFYHTQAATGDEAAWAAAQVSRFVAGPKSVRVWIDAIKHDTPDVIFYPEVGMDPTACTLAALRLAPVQAAGWGHPVTTGLPTIDVFLSGDLLEGPDAERHYRERLVRLPGTGVCMEAPAGSAKPWAPPSAASGTVRFALCHQPIKFDPADDGLIARIAKAVGPSEFWLLAPRKKLHWATAKLRDRLAAAFRAEGLDPDAHLRVMPWLAPDEFAGFLDAMDVYLDCPAFSGYTTAWQAVHRGLPIVTLEGAFLRQRLAAGLLRQIGITDGIASSQEEYVDRAIRFAHEGAKRDTIRNAAAKANGNRAAVKALEDALTEAARAG</sequence>
<reference evidence="11" key="1">
    <citation type="journal article" date="2019" name="Int. J. Syst. Evol. Microbiol.">
        <title>The Global Catalogue of Microorganisms (GCM) 10K type strain sequencing project: providing services to taxonomists for standard genome sequencing and annotation.</title>
        <authorList>
            <consortium name="The Broad Institute Genomics Platform"/>
            <consortium name="The Broad Institute Genome Sequencing Center for Infectious Disease"/>
            <person name="Wu L."/>
            <person name="Ma J."/>
        </authorList>
    </citation>
    <scope>NUCLEOTIDE SEQUENCE [LARGE SCALE GENOMIC DNA]</scope>
    <source>
        <strain evidence="11">JCM 15089</strain>
    </source>
</reference>
<evidence type="ECO:0000256" key="1">
    <source>
        <dbReference type="ARBA" id="ARBA00004922"/>
    </source>
</evidence>
<dbReference type="InterPro" id="IPR051939">
    <property type="entry name" value="Glycosyltr_41/O-GlcNAc_trsf"/>
</dbReference>
<dbReference type="Gene3D" id="3.40.50.11380">
    <property type="match status" value="1"/>
</dbReference>
<dbReference type="Proteomes" id="UP001499951">
    <property type="component" value="Unassembled WGS sequence"/>
</dbReference>
<dbReference type="PROSITE" id="PS50005">
    <property type="entry name" value="TPR"/>
    <property type="match status" value="6"/>
</dbReference>
<comment type="pathway">
    <text evidence="1">Protein modification; protein glycosylation.</text>
</comment>
<protein>
    <recommendedName>
        <fullName evidence="3">protein O-GlcNAc transferase</fullName>
        <ecNumber evidence="3">2.4.1.255</ecNumber>
    </recommendedName>
</protein>
<keyword evidence="5" id="KW-0808">Transferase</keyword>
<feature type="domain" description="O-GlcNAc transferase C-terminal" evidence="9">
    <location>
        <begin position="553"/>
        <end position="710"/>
    </location>
</feature>
<dbReference type="PANTHER" id="PTHR44835">
    <property type="entry name" value="UDP-N-ACETYLGLUCOSAMINE--PEPTIDE N-ACETYLGLUCOSAMINYLTRANSFERASE SPINDLY-RELATED"/>
    <property type="match status" value="1"/>
</dbReference>
<keyword evidence="6" id="KW-0677">Repeat</keyword>
<dbReference type="EMBL" id="BAAADD010000003">
    <property type="protein sequence ID" value="GAA0566113.1"/>
    <property type="molecule type" value="Genomic_DNA"/>
</dbReference>
<dbReference type="InterPro" id="IPR019734">
    <property type="entry name" value="TPR_rpt"/>
</dbReference>
<organism evidence="10 11">
    <name type="scientific">Rhizomicrobium electricum</name>
    <dbReference type="NCBI Taxonomy" id="480070"/>
    <lineage>
        <taxon>Bacteria</taxon>
        <taxon>Pseudomonadati</taxon>
        <taxon>Pseudomonadota</taxon>
        <taxon>Alphaproteobacteria</taxon>
        <taxon>Micropepsales</taxon>
        <taxon>Micropepsaceae</taxon>
        <taxon>Rhizomicrobium</taxon>
    </lineage>
</organism>
<accession>A0ABP3PES4</accession>